<keyword evidence="2 7" id="KW-0813">Transport</keyword>
<keyword evidence="10" id="KW-1185">Reference proteome</keyword>
<dbReference type="EMBL" id="JXIQ01000003">
    <property type="protein sequence ID" value="KIY23850.1"/>
    <property type="molecule type" value="Genomic_DNA"/>
</dbReference>
<comment type="caution">
    <text evidence="9">The sequence shown here is derived from an EMBL/GenBank/DDBJ whole genome shotgun (WGS) entry which is preliminary data.</text>
</comment>
<dbReference type="PATRIC" id="fig|285983.3.peg.3616"/>
<keyword evidence="4 7" id="KW-0812">Transmembrane</keyword>
<dbReference type="PANTHER" id="PTHR30193">
    <property type="entry name" value="ABC TRANSPORTER PERMEASE PROTEIN"/>
    <property type="match status" value="1"/>
</dbReference>
<keyword evidence="3" id="KW-1003">Cell membrane</keyword>
<name>A0A0D6ZF18_9BACI</name>
<organism evidence="9 10">
    <name type="scientific">Mesobacillus subterraneus</name>
    <dbReference type="NCBI Taxonomy" id="285983"/>
    <lineage>
        <taxon>Bacteria</taxon>
        <taxon>Bacillati</taxon>
        <taxon>Bacillota</taxon>
        <taxon>Bacilli</taxon>
        <taxon>Bacillales</taxon>
        <taxon>Bacillaceae</taxon>
        <taxon>Mesobacillus</taxon>
    </lineage>
</organism>
<accession>A0A0D6ZF18</accession>
<feature type="transmembrane region" description="Helical" evidence="7">
    <location>
        <begin position="113"/>
        <end position="134"/>
    </location>
</feature>
<dbReference type="Pfam" id="PF00528">
    <property type="entry name" value="BPD_transp_1"/>
    <property type="match status" value="1"/>
</dbReference>
<sequence length="300" mass="33780">MISIAGKKTIRKINWRVYILLIPGLLFVSIFTFYPIAKMLIMSFFNWKIGYQQVSDFVGLDNYKNVLTDPIARKAMVNTLVYAVVTVPLQIVFGLLIAVLINGTKRFSVTFRLGYYLPVITSWVVVALLFKYIFSNQGLLNFFLSDILHIVDGPVGWLSTRWSALFIAMLLGIWKGIGWNMIIFLAALQAVPKEYYEASSIDGLNRRQQFFYITLPSIRGTILFALVMLCIGAFNTYTPIAVLTGGNPAHETEVVLTWMYFQTFNATGKMGYSAALSMIIAATIILITIAIFISLAREEN</sequence>
<feature type="transmembrane region" description="Helical" evidence="7">
    <location>
        <begin position="209"/>
        <end position="234"/>
    </location>
</feature>
<dbReference type="CDD" id="cd06261">
    <property type="entry name" value="TM_PBP2"/>
    <property type="match status" value="1"/>
</dbReference>
<gene>
    <name evidence="9" type="ORF">UB32_00515</name>
</gene>
<dbReference type="RefSeq" id="WP_044390318.1">
    <property type="nucleotide sequence ID" value="NZ_JXIQ01000003.1"/>
</dbReference>
<evidence type="ECO:0000313" key="9">
    <source>
        <dbReference type="EMBL" id="KIY23850.1"/>
    </source>
</evidence>
<feature type="transmembrane region" description="Helical" evidence="7">
    <location>
        <begin position="80"/>
        <end position="101"/>
    </location>
</feature>
<dbReference type="GO" id="GO:0055085">
    <property type="term" value="P:transmembrane transport"/>
    <property type="evidence" value="ECO:0007669"/>
    <property type="project" value="InterPro"/>
</dbReference>
<feature type="transmembrane region" description="Helical" evidence="7">
    <location>
        <begin position="17"/>
        <end position="37"/>
    </location>
</feature>
<evidence type="ECO:0000256" key="5">
    <source>
        <dbReference type="ARBA" id="ARBA00022989"/>
    </source>
</evidence>
<protein>
    <submittedName>
        <fullName evidence="9">ABC transporter permease</fullName>
    </submittedName>
</protein>
<dbReference type="PANTHER" id="PTHR30193:SF37">
    <property type="entry name" value="INNER MEMBRANE ABC TRANSPORTER PERMEASE PROTEIN YCJO"/>
    <property type="match status" value="1"/>
</dbReference>
<keyword evidence="6 7" id="KW-0472">Membrane</keyword>
<dbReference type="Proteomes" id="UP000032512">
    <property type="component" value="Unassembled WGS sequence"/>
</dbReference>
<dbReference type="InterPro" id="IPR035906">
    <property type="entry name" value="MetI-like_sf"/>
</dbReference>
<evidence type="ECO:0000256" key="3">
    <source>
        <dbReference type="ARBA" id="ARBA00022475"/>
    </source>
</evidence>
<evidence type="ECO:0000313" key="10">
    <source>
        <dbReference type="Proteomes" id="UP000032512"/>
    </source>
</evidence>
<dbReference type="InterPro" id="IPR051393">
    <property type="entry name" value="ABC_transporter_permease"/>
</dbReference>
<proteinExistence type="inferred from homology"/>
<evidence type="ECO:0000256" key="4">
    <source>
        <dbReference type="ARBA" id="ARBA00022692"/>
    </source>
</evidence>
<dbReference type="InterPro" id="IPR000515">
    <property type="entry name" value="MetI-like"/>
</dbReference>
<dbReference type="Gene3D" id="1.10.3720.10">
    <property type="entry name" value="MetI-like"/>
    <property type="match status" value="1"/>
</dbReference>
<reference evidence="9 10" key="1">
    <citation type="submission" date="2015-01" db="EMBL/GenBank/DDBJ databases">
        <title>Draft genome sequences of the supercritical CO2 tolerant bacteria Bacillus subterraneus MITOT1 and Bacillus cereus MIT0214.</title>
        <authorList>
            <person name="Peet K.C."/>
            <person name="Thompson J.R."/>
        </authorList>
    </citation>
    <scope>NUCLEOTIDE SEQUENCE [LARGE SCALE GENOMIC DNA]</scope>
    <source>
        <strain evidence="9 10">MITOT1</strain>
    </source>
</reference>
<evidence type="ECO:0000256" key="1">
    <source>
        <dbReference type="ARBA" id="ARBA00004651"/>
    </source>
</evidence>
<comment type="subcellular location">
    <subcellularLocation>
        <location evidence="1 7">Cell membrane</location>
        <topology evidence="1 7">Multi-pass membrane protein</topology>
    </subcellularLocation>
</comment>
<dbReference type="GO" id="GO:0005886">
    <property type="term" value="C:plasma membrane"/>
    <property type="evidence" value="ECO:0007669"/>
    <property type="project" value="UniProtKB-SubCell"/>
</dbReference>
<dbReference type="SUPFAM" id="SSF161098">
    <property type="entry name" value="MetI-like"/>
    <property type="match status" value="1"/>
</dbReference>
<evidence type="ECO:0000259" key="8">
    <source>
        <dbReference type="PROSITE" id="PS50928"/>
    </source>
</evidence>
<dbReference type="OrthoDB" id="9809173at2"/>
<feature type="transmembrane region" description="Helical" evidence="7">
    <location>
        <begin position="274"/>
        <end position="296"/>
    </location>
</feature>
<evidence type="ECO:0000256" key="2">
    <source>
        <dbReference type="ARBA" id="ARBA00022448"/>
    </source>
</evidence>
<feature type="transmembrane region" description="Helical" evidence="7">
    <location>
        <begin position="162"/>
        <end position="188"/>
    </location>
</feature>
<dbReference type="AlphaFoldDB" id="A0A0D6ZF18"/>
<evidence type="ECO:0000256" key="7">
    <source>
        <dbReference type="RuleBase" id="RU363032"/>
    </source>
</evidence>
<evidence type="ECO:0000256" key="6">
    <source>
        <dbReference type="ARBA" id="ARBA00023136"/>
    </source>
</evidence>
<comment type="similarity">
    <text evidence="7">Belongs to the binding-protein-dependent transport system permease family.</text>
</comment>
<dbReference type="PROSITE" id="PS50928">
    <property type="entry name" value="ABC_TM1"/>
    <property type="match status" value="1"/>
</dbReference>
<keyword evidence="5 7" id="KW-1133">Transmembrane helix</keyword>
<feature type="domain" description="ABC transmembrane type-1" evidence="8">
    <location>
        <begin position="76"/>
        <end position="297"/>
    </location>
</feature>